<protein>
    <submittedName>
        <fullName evidence="6">5-oxoprolinase</fullName>
    </submittedName>
</protein>
<dbReference type="InterPro" id="IPR049517">
    <property type="entry name" value="ACX-like_C"/>
</dbReference>
<feature type="domain" description="Hydantoinase A/oxoprolinase" evidence="2">
    <location>
        <begin position="209"/>
        <end position="502"/>
    </location>
</feature>
<dbReference type="Pfam" id="PF19278">
    <property type="entry name" value="Hydant_A_C"/>
    <property type="match status" value="1"/>
</dbReference>
<proteinExistence type="inferred from homology"/>
<evidence type="ECO:0000259" key="3">
    <source>
        <dbReference type="Pfam" id="PF02538"/>
    </source>
</evidence>
<dbReference type="PANTHER" id="PTHR11365">
    <property type="entry name" value="5-OXOPROLINASE RELATED"/>
    <property type="match status" value="1"/>
</dbReference>
<reference evidence="7" key="1">
    <citation type="journal article" date="2019" name="Int. J. Syst. Evol. Microbiol.">
        <title>The Global Catalogue of Microorganisms (GCM) 10K type strain sequencing project: providing services to taxonomists for standard genome sequencing and annotation.</title>
        <authorList>
            <consortium name="The Broad Institute Genomics Platform"/>
            <consortium name="The Broad Institute Genome Sequencing Center for Infectious Disease"/>
            <person name="Wu L."/>
            <person name="Ma J."/>
        </authorList>
    </citation>
    <scope>NUCLEOTIDE SEQUENCE [LARGE SCALE GENOMIC DNA]</scope>
    <source>
        <strain evidence="7">KCTC 32465</strain>
    </source>
</reference>
<evidence type="ECO:0000259" key="5">
    <source>
        <dbReference type="Pfam" id="PF19278"/>
    </source>
</evidence>
<sequence>MSGTVNSKWQFWVDRGGTFTDIVARKPDGKLVSHKLLSENPELYKDAAVQGIRDMLGLEPVDDMPKGKISAVKMGTTVATNALLERDGEDLCLFITAGFHDVLRIGYQNRPRLFDLHIQLPELLYNSVCEVEERLDATGNVLTPLNLDRARADLQTQYDAGLRSVAIAFMHSYQNPDHELAVAKLAREIGFTQISTSHETSKLIKIVGRGDTTVVDAYLSPILRRYVEQVSDALDVENGGCDRLFFMKSDGGLTQANLFQGKDSILSGPAGGVIGMVSTAADAGFEKIIGFDMGGTSTDVCHYAGDLERSFETEVAGVRMRAPMMDIHTVAAGGGSILAWRDGRYQVGPESAGANPGPACYRRGGSLTVTDCNVLLGRLNPAYFPKVFGPNGDQPMDTKVVRQKFETLAKEIAADTGSDAKSPEETAEGFLKIAIENMAHAVKKISVERGHDVTDYTLVSFGGAGGQHACLVADALGIRRVFIHPFAGVLSALGMGLADVRALHEEQADLTLDELPTAVERIAALKDLARAEIQKQGVPEEQIITQDSCHVRYDGSHQTLQVPFGSRDDIQSAFEDAHNARFGFISPDRLIKIDMLTVEAIGEMTDKAMVEETPKAAQDPEYVPVYCDEKLQNAPLFDRNALQQDDRVSGPAVITEPTGTNFIVSGWQAVKDDLGNLIITRVKDRISEHAIGTTADPVMLEVFNNLFMSIAEQMGTTLAHTAYSVNIRERLDFSCALFDATGDLVANAPHVPVHLGSMGESVRTVIRLNAGKMKPGDSYMLNAPFNGGTHLPDVTVITPVFNRGGDDILFYVGSRGHHADIGGRTPGSAPPDSTHIEEEGVVIDNFKLVENGRMLIDETRAVLASGRYPCRNIDQNIADLEAQIAANTTGINEVYRMIDNFGVDTVLAYMKHVQNNAEASVRRVIGELKDGSFDYPLDHGAHIKVSIKVDQENGRAVVDFTGTSDQHSGNYNAPLSICHAVVLYVFRTLVGKDIPMNEGCLKPIDIIAPSGSMINPVSPAAVISGNTEVSQAIADCMYGALGVLAGSQGTMNNFVWGNEQFQNYETIAGGTGAGNGFDGADAVHSHMTNTLMTDPEVLETRFPVRVEEFSIRKNSGGGGRWHGGNGLTRRLRFLDDVTVTTLCSHRIEQPFGAQGGQNGGVGENRVIRSSGEIEELQGNDIAQLQSGDMFEMKTPGGGGFGKLA</sequence>
<dbReference type="InterPro" id="IPR008040">
    <property type="entry name" value="Hydant_A_N"/>
</dbReference>
<evidence type="ECO:0000256" key="1">
    <source>
        <dbReference type="ARBA" id="ARBA00010403"/>
    </source>
</evidence>
<feature type="domain" description="Hydantoinase B/oxoprolinase" evidence="3">
    <location>
        <begin position="696"/>
        <end position="1202"/>
    </location>
</feature>
<dbReference type="PANTHER" id="PTHR11365:SF23">
    <property type="entry name" value="HYPOTHETICAL 5-OXOPROLINASE (EUROFUNG)-RELATED"/>
    <property type="match status" value="1"/>
</dbReference>
<keyword evidence="7" id="KW-1185">Reference proteome</keyword>
<evidence type="ECO:0000259" key="4">
    <source>
        <dbReference type="Pfam" id="PF05378"/>
    </source>
</evidence>
<accession>A0ABQ3D1P6</accession>
<feature type="domain" description="Acetophenone carboxylase-like C-terminal" evidence="5">
    <location>
        <begin position="524"/>
        <end position="672"/>
    </location>
</feature>
<dbReference type="InterPro" id="IPR002821">
    <property type="entry name" value="Hydantoinase_A"/>
</dbReference>
<dbReference type="InterPro" id="IPR045079">
    <property type="entry name" value="Oxoprolinase-like"/>
</dbReference>
<comment type="caution">
    <text evidence="6">The sequence shown here is derived from an EMBL/GenBank/DDBJ whole genome shotgun (WGS) entry which is preliminary data.</text>
</comment>
<feature type="domain" description="Hydantoinase/oxoprolinase N-terminal" evidence="4">
    <location>
        <begin position="11"/>
        <end position="190"/>
    </location>
</feature>
<dbReference type="Proteomes" id="UP000634455">
    <property type="component" value="Unassembled WGS sequence"/>
</dbReference>
<dbReference type="RefSeq" id="WP_189640127.1">
    <property type="nucleotide sequence ID" value="NZ_BMZF01000003.1"/>
</dbReference>
<name>A0ABQ3D1P6_9RHOB</name>
<evidence type="ECO:0000313" key="6">
    <source>
        <dbReference type="EMBL" id="GHA51644.1"/>
    </source>
</evidence>
<evidence type="ECO:0000259" key="2">
    <source>
        <dbReference type="Pfam" id="PF01968"/>
    </source>
</evidence>
<dbReference type="Pfam" id="PF01968">
    <property type="entry name" value="Hydantoinase_A"/>
    <property type="match status" value="1"/>
</dbReference>
<dbReference type="InterPro" id="IPR003692">
    <property type="entry name" value="Hydantoinase_B"/>
</dbReference>
<organism evidence="6 7">
    <name type="scientific">Paramylibacter ulvae</name>
    <dbReference type="NCBI Taxonomy" id="1651968"/>
    <lineage>
        <taxon>Bacteria</taxon>
        <taxon>Pseudomonadati</taxon>
        <taxon>Pseudomonadota</taxon>
        <taxon>Alphaproteobacteria</taxon>
        <taxon>Rhodobacterales</taxon>
        <taxon>Paracoccaceae</taxon>
        <taxon>Paramylibacter</taxon>
    </lineage>
</organism>
<comment type="similarity">
    <text evidence="1">Belongs to the oxoprolinase family.</text>
</comment>
<dbReference type="Pfam" id="PF05378">
    <property type="entry name" value="Hydant_A_N"/>
    <property type="match status" value="1"/>
</dbReference>
<dbReference type="EMBL" id="BMZF01000003">
    <property type="protein sequence ID" value="GHA51644.1"/>
    <property type="molecule type" value="Genomic_DNA"/>
</dbReference>
<dbReference type="Pfam" id="PF02538">
    <property type="entry name" value="Hydantoinase_B"/>
    <property type="match status" value="1"/>
</dbReference>
<gene>
    <name evidence="6" type="primary">oplaH</name>
    <name evidence="6" type="ORF">GCM10008927_16350</name>
</gene>
<evidence type="ECO:0000313" key="7">
    <source>
        <dbReference type="Proteomes" id="UP000634455"/>
    </source>
</evidence>